<dbReference type="OrthoDB" id="425534at2759"/>
<dbReference type="SUPFAM" id="SSF53474">
    <property type="entry name" value="alpha/beta-Hydrolases"/>
    <property type="match status" value="1"/>
</dbReference>
<sequence length="628" mass="66694">MRYVTAAGVAASLAGALAQQVAAAAAGPASSSSSSSSSFDWDRLPPSTVLSYRPCYDGYECARLTAPMDWLNATSDPRVVVLALIRLPAVVPASDPTFGGTVITNPGGPGGSRLRETLDVPGRRHYEILSFDPRGVGSSWPRADCLPGDDLARDAFAYEERGVGVVEGDAVPRLLGLYRSFLGRCAEGDKEGKPGAEIMGYMSTPSVARDMVHIVDKIDEHLKAEGVNVQQEEEGEADGEEDRLELRKRGHGHKKDAPRLQYVGYSYGTVLGNYFASLFPERVGRLILDGVVDAEDYSSGPGWLTSTVDADNITSHFYSGCHSAGPSACPLAQPSDTSGAAIEARVESFIASLADAPLPITIPSGSGSGSGGGGGFSALTPADVRVAAAISSYAPGRTFRPLASALAALLAGNATSFVALLDNMGAFPHLRDACAAPHPGAPAVPVMQLTVNEASIATRCADGEDVAGRDPDWWRDFVTAQRRASRTFGGFWSKIRLPCAGFRFPRHWAFKGPFTTPRAGRGRDPKRPAAPLLFLSSRLDPVTPLRSARRMAAMHPGAALVVQESMGHCALASARSECTARVAREYMHTGKVPKARETVCESDFDPWKEEKEGEAEAALVIDTPRFLF</sequence>
<dbReference type="STRING" id="1081104.A0A168ELD3"/>
<comment type="caution">
    <text evidence="5">The sequence shown here is derived from an EMBL/GenBank/DDBJ whole genome shotgun (WGS) entry which is preliminary data.</text>
</comment>
<keyword evidence="6" id="KW-1185">Reference proteome</keyword>
<dbReference type="InterPro" id="IPR013595">
    <property type="entry name" value="Pept_S33_TAP-like_C"/>
</dbReference>
<dbReference type="Gene3D" id="3.40.50.1820">
    <property type="entry name" value="alpha/beta hydrolase"/>
    <property type="match status" value="2"/>
</dbReference>
<accession>A0A168ELD3</accession>
<feature type="chain" id="PRO_5007896622" evidence="3">
    <location>
        <begin position="19"/>
        <end position="628"/>
    </location>
</feature>
<dbReference type="GeneID" id="30017138"/>
<feature type="signal peptide" evidence="3">
    <location>
        <begin position="1"/>
        <end position="18"/>
    </location>
</feature>
<dbReference type="EMBL" id="AZHB01000001">
    <property type="protein sequence ID" value="OAA73945.1"/>
    <property type="molecule type" value="Genomic_DNA"/>
</dbReference>
<protein>
    <submittedName>
        <fullName evidence="5">Peptidase S33 tripeptidyl aminopeptidase-lik</fullName>
    </submittedName>
</protein>
<keyword evidence="5" id="KW-0645">Protease</keyword>
<dbReference type="Proteomes" id="UP000076744">
    <property type="component" value="Unassembled WGS sequence"/>
</dbReference>
<dbReference type="InterPro" id="IPR051601">
    <property type="entry name" value="Serine_prot/Carboxylest_S33"/>
</dbReference>
<keyword evidence="3" id="KW-0732">Signal</keyword>
<evidence type="ECO:0000259" key="4">
    <source>
        <dbReference type="Pfam" id="PF08386"/>
    </source>
</evidence>
<evidence type="ECO:0000256" key="3">
    <source>
        <dbReference type="SAM" id="SignalP"/>
    </source>
</evidence>
<comment type="similarity">
    <text evidence="1">Belongs to the peptidase S33 family.</text>
</comment>
<evidence type="ECO:0000313" key="5">
    <source>
        <dbReference type="EMBL" id="OAA73945.1"/>
    </source>
</evidence>
<gene>
    <name evidence="5" type="ORF">ISF_00846</name>
</gene>
<evidence type="ECO:0000313" key="6">
    <source>
        <dbReference type="Proteomes" id="UP000076744"/>
    </source>
</evidence>
<reference evidence="5 6" key="1">
    <citation type="journal article" date="2016" name="Genome Biol. Evol.">
        <title>Divergent and convergent evolution of fungal pathogenicity.</title>
        <authorList>
            <person name="Shang Y."/>
            <person name="Xiao G."/>
            <person name="Zheng P."/>
            <person name="Cen K."/>
            <person name="Zhan S."/>
            <person name="Wang C."/>
        </authorList>
    </citation>
    <scope>NUCLEOTIDE SEQUENCE [LARGE SCALE GENOMIC DNA]</scope>
    <source>
        <strain evidence="5 6">ARSEF 2679</strain>
    </source>
</reference>
<feature type="domain" description="Peptidase S33 tripeptidyl aminopeptidase-like C-terminal" evidence="4">
    <location>
        <begin position="488"/>
        <end position="600"/>
    </location>
</feature>
<dbReference type="GO" id="GO:0004177">
    <property type="term" value="F:aminopeptidase activity"/>
    <property type="evidence" value="ECO:0007669"/>
    <property type="project" value="UniProtKB-KW"/>
</dbReference>
<dbReference type="AlphaFoldDB" id="A0A168ELD3"/>
<dbReference type="InterPro" id="IPR029058">
    <property type="entry name" value="AB_hydrolase_fold"/>
</dbReference>
<organism evidence="5 6">
    <name type="scientific">Cordyceps fumosorosea (strain ARSEF 2679)</name>
    <name type="common">Isaria fumosorosea</name>
    <dbReference type="NCBI Taxonomy" id="1081104"/>
    <lineage>
        <taxon>Eukaryota</taxon>
        <taxon>Fungi</taxon>
        <taxon>Dikarya</taxon>
        <taxon>Ascomycota</taxon>
        <taxon>Pezizomycotina</taxon>
        <taxon>Sordariomycetes</taxon>
        <taxon>Hypocreomycetidae</taxon>
        <taxon>Hypocreales</taxon>
        <taxon>Cordycipitaceae</taxon>
        <taxon>Cordyceps</taxon>
    </lineage>
</organism>
<dbReference type="RefSeq" id="XP_018708903.1">
    <property type="nucleotide sequence ID" value="XM_018844453.1"/>
</dbReference>
<evidence type="ECO:0000256" key="2">
    <source>
        <dbReference type="ARBA" id="ARBA00022801"/>
    </source>
</evidence>
<dbReference type="Pfam" id="PF08386">
    <property type="entry name" value="Abhydrolase_4"/>
    <property type="match status" value="1"/>
</dbReference>
<keyword evidence="2" id="KW-0378">Hydrolase</keyword>
<dbReference type="PANTHER" id="PTHR43248">
    <property type="entry name" value="2-SUCCINYL-6-HYDROXY-2,4-CYCLOHEXADIENE-1-CARBOXYLATE SYNTHASE"/>
    <property type="match status" value="1"/>
</dbReference>
<keyword evidence="5" id="KW-0031">Aminopeptidase</keyword>
<proteinExistence type="inferred from homology"/>
<evidence type="ECO:0000256" key="1">
    <source>
        <dbReference type="ARBA" id="ARBA00010088"/>
    </source>
</evidence>
<dbReference type="PANTHER" id="PTHR43248:SF25">
    <property type="entry name" value="AB HYDROLASE-1 DOMAIN-CONTAINING PROTEIN-RELATED"/>
    <property type="match status" value="1"/>
</dbReference>
<name>A0A168ELD3_CORFA</name>